<proteinExistence type="inferred from homology"/>
<feature type="domain" description="Core-binding (CB)" evidence="8">
    <location>
        <begin position="70"/>
        <end position="152"/>
    </location>
</feature>
<dbReference type="GO" id="GO:0003677">
    <property type="term" value="F:DNA binding"/>
    <property type="evidence" value="ECO:0007669"/>
    <property type="project" value="UniProtKB-UniRule"/>
</dbReference>
<dbReference type="GO" id="GO:0006310">
    <property type="term" value="P:DNA recombination"/>
    <property type="evidence" value="ECO:0007669"/>
    <property type="project" value="UniProtKB-KW"/>
</dbReference>
<evidence type="ECO:0000313" key="10">
    <source>
        <dbReference type="Proteomes" id="UP000285981"/>
    </source>
</evidence>
<dbReference type="Proteomes" id="UP000285981">
    <property type="component" value="Unassembled WGS sequence"/>
</dbReference>
<dbReference type="GO" id="GO:0008907">
    <property type="term" value="F:integrase activity"/>
    <property type="evidence" value="ECO:0007669"/>
    <property type="project" value="InterPro"/>
</dbReference>
<evidence type="ECO:0000256" key="1">
    <source>
        <dbReference type="ARBA" id="ARBA00003283"/>
    </source>
</evidence>
<dbReference type="PANTHER" id="PTHR30349:SF41">
    <property type="entry name" value="INTEGRASE_RECOMBINASE PROTEIN MJ0367-RELATED"/>
    <property type="match status" value="1"/>
</dbReference>
<evidence type="ECO:0000256" key="5">
    <source>
        <dbReference type="ARBA" id="ARBA00023172"/>
    </source>
</evidence>
<dbReference type="InterPro" id="IPR004107">
    <property type="entry name" value="Integrase_SAM-like_N"/>
</dbReference>
<dbReference type="InterPro" id="IPR044068">
    <property type="entry name" value="CB"/>
</dbReference>
<dbReference type="SUPFAM" id="SSF54171">
    <property type="entry name" value="DNA-binding domain"/>
    <property type="match status" value="1"/>
</dbReference>
<evidence type="ECO:0000313" key="9">
    <source>
        <dbReference type="EMBL" id="RGS68265.1"/>
    </source>
</evidence>
<dbReference type="Pfam" id="PF14659">
    <property type="entry name" value="Phage_int_SAM_3"/>
    <property type="match status" value="1"/>
</dbReference>
<dbReference type="AlphaFoldDB" id="A0A412KII1"/>
<name>A0A412KII1_9FIRM</name>
<evidence type="ECO:0000259" key="8">
    <source>
        <dbReference type="PROSITE" id="PS51900"/>
    </source>
</evidence>
<comment type="function">
    <text evidence="1">Site-specific tyrosine recombinase, which acts by catalyzing the cutting and rejoining of the recombining DNA molecules.</text>
</comment>
<sequence>MARPKRKDKTRTVLRTGELQRSDGSYQYSWTDENHKRRYVYSKTLEALRIKEEAIEKDKSDGIKAEARYVTLDDLYELWKDLKRGLKNNTFENYKYIYETFVRRQIGSKRVSTFLKSDIKRFYNYLVDERGLKPATVDGVHNILHQIFDMAVDDNYIRNNPTNNVLRELKKAHCFKTEKRRGLTRPEQELFMDYLKNSNTAVYWYPVFAVMLGTGLRVGEVTGLRWCDIDLEDGIIDVNHTLVYYDHRTSEGKKGCYFNVNTPKTEAGNRQVPMLDFVKEAFVMEKERQELLGVHCEATIDGYTDFIFLNRFGQPQHQSTLNKAIRRIIRDCNDEQFLKTENPEVLLPHFSCHSLRHTFTTRMCEAGVNIKVIQDTLGHKDITTTLNIYTDVTKELKRTEFDGLDKYFNNSIA</sequence>
<comment type="caution">
    <text evidence="9">The sequence shown here is derived from an EMBL/GenBank/DDBJ whole genome shotgun (WGS) entry which is preliminary data.</text>
</comment>
<dbReference type="PANTHER" id="PTHR30349">
    <property type="entry name" value="PHAGE INTEGRASE-RELATED"/>
    <property type="match status" value="1"/>
</dbReference>
<accession>A0A412KII1</accession>
<keyword evidence="5" id="KW-0233">DNA recombination</keyword>
<dbReference type="SUPFAM" id="SSF56349">
    <property type="entry name" value="DNA breaking-rejoining enzymes"/>
    <property type="match status" value="1"/>
</dbReference>
<dbReference type="Gene3D" id="1.10.443.10">
    <property type="entry name" value="Intergrase catalytic core"/>
    <property type="match status" value="1"/>
</dbReference>
<dbReference type="InterPro" id="IPR002104">
    <property type="entry name" value="Integrase_catalytic"/>
</dbReference>
<dbReference type="Gene3D" id="1.10.150.130">
    <property type="match status" value="1"/>
</dbReference>
<dbReference type="EMBL" id="QRVU01000082">
    <property type="protein sequence ID" value="RGS68265.1"/>
    <property type="molecule type" value="Genomic_DNA"/>
</dbReference>
<dbReference type="PROSITE" id="PS51898">
    <property type="entry name" value="TYR_RECOMBINASE"/>
    <property type="match status" value="1"/>
</dbReference>
<dbReference type="Gene3D" id="3.30.160.60">
    <property type="entry name" value="Classic Zinc Finger"/>
    <property type="match status" value="1"/>
</dbReference>
<evidence type="ECO:0000259" key="7">
    <source>
        <dbReference type="PROSITE" id="PS51898"/>
    </source>
</evidence>
<dbReference type="Pfam" id="PF02920">
    <property type="entry name" value="Integrase_DNA"/>
    <property type="match status" value="1"/>
</dbReference>
<dbReference type="InterPro" id="IPR050090">
    <property type="entry name" value="Tyrosine_recombinase_XerCD"/>
</dbReference>
<dbReference type="CDD" id="cd01189">
    <property type="entry name" value="INT_ICEBs1_C_like"/>
    <property type="match status" value="1"/>
</dbReference>
<gene>
    <name evidence="9" type="ORF">DWX78_12980</name>
</gene>
<keyword evidence="4 6" id="KW-0238">DNA-binding</keyword>
<evidence type="ECO:0000256" key="4">
    <source>
        <dbReference type="ARBA" id="ARBA00023125"/>
    </source>
</evidence>
<keyword evidence="3" id="KW-0229">DNA integration</keyword>
<dbReference type="InterPro" id="IPR004191">
    <property type="entry name" value="Integrase_Tn916-type_DNA-bd_N"/>
</dbReference>
<protein>
    <submittedName>
        <fullName evidence="9">Site-specific integrase</fullName>
    </submittedName>
</protein>
<reference evidence="9 10" key="1">
    <citation type="submission" date="2018-08" db="EMBL/GenBank/DDBJ databases">
        <title>A genome reference for cultivated species of the human gut microbiota.</title>
        <authorList>
            <person name="Zou Y."/>
            <person name="Xue W."/>
            <person name="Luo G."/>
        </authorList>
    </citation>
    <scope>NUCLEOTIDE SEQUENCE [LARGE SCALE GENOMIC DNA]</scope>
    <source>
        <strain evidence="9 10">AF21-25</strain>
    </source>
</reference>
<evidence type="ECO:0000256" key="6">
    <source>
        <dbReference type="PROSITE-ProRule" id="PRU01248"/>
    </source>
</evidence>
<dbReference type="InterPro" id="IPR016177">
    <property type="entry name" value="DNA-bd_dom_sf"/>
</dbReference>
<dbReference type="Pfam" id="PF00589">
    <property type="entry name" value="Phage_integrase"/>
    <property type="match status" value="1"/>
</dbReference>
<dbReference type="InterPro" id="IPR011010">
    <property type="entry name" value="DNA_brk_join_enz"/>
</dbReference>
<feature type="domain" description="Tyr recombinase" evidence="7">
    <location>
        <begin position="178"/>
        <end position="402"/>
    </location>
</feature>
<evidence type="ECO:0000256" key="3">
    <source>
        <dbReference type="ARBA" id="ARBA00022908"/>
    </source>
</evidence>
<dbReference type="InterPro" id="IPR010998">
    <property type="entry name" value="Integrase_recombinase_N"/>
</dbReference>
<organism evidence="9 10">
    <name type="scientific">Dorea formicigenerans</name>
    <dbReference type="NCBI Taxonomy" id="39486"/>
    <lineage>
        <taxon>Bacteria</taxon>
        <taxon>Bacillati</taxon>
        <taxon>Bacillota</taxon>
        <taxon>Clostridia</taxon>
        <taxon>Lachnospirales</taxon>
        <taxon>Lachnospiraceae</taxon>
        <taxon>Dorea</taxon>
    </lineage>
</organism>
<dbReference type="PROSITE" id="PS51900">
    <property type="entry name" value="CB"/>
    <property type="match status" value="1"/>
</dbReference>
<evidence type="ECO:0000256" key="2">
    <source>
        <dbReference type="ARBA" id="ARBA00008857"/>
    </source>
</evidence>
<dbReference type="InterPro" id="IPR013762">
    <property type="entry name" value="Integrase-like_cat_sf"/>
</dbReference>
<comment type="similarity">
    <text evidence="2">Belongs to the 'phage' integrase family.</text>
</comment>